<dbReference type="InterPro" id="IPR054030">
    <property type="entry name" value="Gp5_Vgr_C"/>
</dbReference>
<comment type="caution">
    <text evidence="6">The sequence shown here is derived from an EMBL/GenBank/DDBJ whole genome shotgun (WGS) entry which is preliminary data.</text>
</comment>
<evidence type="ECO:0000259" key="5">
    <source>
        <dbReference type="Pfam" id="PF22178"/>
    </source>
</evidence>
<dbReference type="Proteomes" id="UP001223016">
    <property type="component" value="Unassembled WGS sequence"/>
</dbReference>
<evidence type="ECO:0000256" key="3">
    <source>
        <dbReference type="ARBA" id="ARBA00022525"/>
    </source>
</evidence>
<protein>
    <submittedName>
        <fullName evidence="6">Type VI secretion system tip protein TssI/VgrG</fullName>
    </submittedName>
</protein>
<evidence type="ECO:0000259" key="4">
    <source>
        <dbReference type="Pfam" id="PF04717"/>
    </source>
</evidence>
<dbReference type="Pfam" id="PF04717">
    <property type="entry name" value="Phage_base_V"/>
    <property type="match status" value="1"/>
</dbReference>
<dbReference type="InterPro" id="IPR037026">
    <property type="entry name" value="Vgr_OB-fold_dom_sf"/>
</dbReference>
<dbReference type="SUPFAM" id="SSF69279">
    <property type="entry name" value="Phage tail proteins"/>
    <property type="match status" value="2"/>
</dbReference>
<dbReference type="Gene3D" id="4.10.220.110">
    <property type="match status" value="1"/>
</dbReference>
<accession>A0ABT9CIX2</accession>
<organism evidence="6 7">
    <name type="scientific">Pseudomonas serbiensis</name>
    <dbReference type="NCBI Taxonomy" id="3064350"/>
    <lineage>
        <taxon>Bacteria</taxon>
        <taxon>Pseudomonadati</taxon>
        <taxon>Pseudomonadota</taxon>
        <taxon>Gammaproteobacteria</taxon>
        <taxon>Pseudomonadales</taxon>
        <taxon>Pseudomonadaceae</taxon>
        <taxon>Pseudomonas</taxon>
    </lineage>
</organism>
<dbReference type="EMBL" id="JAUQOO010000001">
    <property type="protein sequence ID" value="MDO7925436.1"/>
    <property type="molecule type" value="Genomic_DNA"/>
</dbReference>
<dbReference type="InterPro" id="IPR050708">
    <property type="entry name" value="T6SS_VgrG/RHS"/>
</dbReference>
<reference evidence="6 7" key="1">
    <citation type="submission" date="2023-07" db="EMBL/GenBank/DDBJ databases">
        <title>Identification of four novel Pseudomonas species associated with bacterial leaf spot of cucurbits.</title>
        <authorList>
            <person name="Fullem K.R."/>
        </authorList>
    </citation>
    <scope>NUCLEOTIDE SEQUENCE [LARGE SCALE GENOMIC DNA]</scope>
    <source>
        <strain evidence="6 7">KFB 138</strain>
    </source>
</reference>
<dbReference type="PANTHER" id="PTHR32305">
    <property type="match status" value="1"/>
</dbReference>
<feature type="domain" description="Gp5/Type VI secretion system Vgr protein OB-fold" evidence="4">
    <location>
        <begin position="368"/>
        <end position="435"/>
    </location>
</feature>
<gene>
    <name evidence="6" type="primary">tssI</name>
    <name evidence="6" type="ORF">Q6A51_01510</name>
</gene>
<dbReference type="Pfam" id="PF05954">
    <property type="entry name" value="Phage_GPD"/>
    <property type="match status" value="1"/>
</dbReference>
<dbReference type="InterPro" id="IPR006533">
    <property type="entry name" value="T6SS_Vgr_RhsGE"/>
</dbReference>
<dbReference type="Gene3D" id="3.55.50.10">
    <property type="entry name" value="Baseplate protein-like domains"/>
    <property type="match status" value="1"/>
</dbReference>
<dbReference type="SUPFAM" id="SSF69349">
    <property type="entry name" value="Phage fibre proteins"/>
    <property type="match status" value="1"/>
</dbReference>
<dbReference type="Pfam" id="PF06715">
    <property type="entry name" value="Gp5_C"/>
    <property type="match status" value="1"/>
</dbReference>
<dbReference type="RefSeq" id="WP_304573959.1">
    <property type="nucleotide sequence ID" value="NZ_JAUQOO010000001.1"/>
</dbReference>
<evidence type="ECO:0000313" key="6">
    <source>
        <dbReference type="EMBL" id="MDO7925436.1"/>
    </source>
</evidence>
<dbReference type="InterPro" id="IPR010609">
    <property type="entry name" value="Gp5_C"/>
</dbReference>
<keyword evidence="3" id="KW-0964">Secreted</keyword>
<dbReference type="NCBIfam" id="TIGR01646">
    <property type="entry name" value="vgr_GE"/>
    <property type="match status" value="1"/>
</dbReference>
<dbReference type="Gene3D" id="2.30.110.50">
    <property type="match status" value="1"/>
</dbReference>
<evidence type="ECO:0000256" key="1">
    <source>
        <dbReference type="ARBA" id="ARBA00004613"/>
    </source>
</evidence>
<keyword evidence="7" id="KW-1185">Reference proteome</keyword>
<proteinExistence type="inferred from homology"/>
<dbReference type="SUPFAM" id="SSF69255">
    <property type="entry name" value="gp5 N-terminal domain-like"/>
    <property type="match status" value="1"/>
</dbReference>
<dbReference type="Gene3D" id="2.40.50.230">
    <property type="entry name" value="Gp5 N-terminal domain"/>
    <property type="match status" value="1"/>
</dbReference>
<evidence type="ECO:0000313" key="7">
    <source>
        <dbReference type="Proteomes" id="UP001223016"/>
    </source>
</evidence>
<dbReference type="Pfam" id="PF22178">
    <property type="entry name" value="Gp5_trimer_C"/>
    <property type="match status" value="1"/>
</dbReference>
<name>A0ABT9CIX2_9PSED</name>
<dbReference type="NCBIfam" id="TIGR03361">
    <property type="entry name" value="VI_Rhs_Vgr"/>
    <property type="match status" value="1"/>
</dbReference>
<comment type="subcellular location">
    <subcellularLocation>
        <location evidence="1">Secreted</location>
    </subcellularLocation>
</comment>
<dbReference type="PANTHER" id="PTHR32305:SF15">
    <property type="entry name" value="PROTEIN RHSA-RELATED"/>
    <property type="match status" value="1"/>
</dbReference>
<dbReference type="InterPro" id="IPR006531">
    <property type="entry name" value="Gp5/Vgr_OB"/>
</dbReference>
<sequence>MPRSTDTTTTLSLTGSALTELYPDVISGEESLNALGQYFLHGQADTALTLTSAIATHVTTTLHNDAMLRPMDALVAEIRQLPADATADRYQVLLRPWLWWLTLASNNRVFQNLSTSDIVTSIFTDHGFSDHKLSLTGSYTPREYCVQYGETDFAFVSRLLEEEGIFWFFTHEEGKHTLVLADNNDAFPAIPNGPAVKYLGQGMGNRELHGIRSGQLVLQAVSGVYSASDYEFTTPTTSLYSKAEAKAGPLSMYEHPGGYIAKARGDALTKQRVDGLRSQEKRFVGESDCRWLVPGHFFTLSGHDDATLNIDWVVTAVTHEASHEGYRNRFEAIPKATTYRPARVTSKPRMHTQTATVVGKSGEEIWTDEYGRIKIQFPWDRDGKSDETSSCWVRVVLPWTGKGFGMQFVPRIGQEVIVTFIDGDPDRPLVSGCVYNGDNALPYALPANQTQSGIKTNSSKGGGGFNELRFEDKKDAEEVFLQAQKDFKTNVLNDTTVTVGHDETLTVQNARTRTVKEGDETVTLEKGKRSVTIQTGSDTLDVKDTRTVKVGGDQTHSTGGNYTDKVTGNYSLTVDGNLTLKVSGTITLESGGSFTIKSGADLAVQASTSITQKAGTALTNQAGTSLENKAGTTMTNDAGISLTNKAAASQTVDGGGMLTIKGGLVQVN</sequence>
<dbReference type="InterPro" id="IPR017847">
    <property type="entry name" value="T6SS_RhsGE_Vgr_subset"/>
</dbReference>
<comment type="similarity">
    <text evidence="2">Belongs to the VgrG protein family.</text>
</comment>
<feature type="domain" description="Gp5/Type VI secretion system Vgr C-terminal trimerisation" evidence="5">
    <location>
        <begin position="452"/>
        <end position="539"/>
    </location>
</feature>
<evidence type="ECO:0000256" key="2">
    <source>
        <dbReference type="ARBA" id="ARBA00005558"/>
    </source>
</evidence>